<dbReference type="GeneID" id="83202291"/>
<gene>
    <name evidence="1" type="ORF">N7468_005692</name>
</gene>
<protein>
    <submittedName>
        <fullName evidence="1">Uncharacterized protein</fullName>
    </submittedName>
</protein>
<organism evidence="1 2">
    <name type="scientific">Penicillium chermesinum</name>
    <dbReference type="NCBI Taxonomy" id="63820"/>
    <lineage>
        <taxon>Eukaryota</taxon>
        <taxon>Fungi</taxon>
        <taxon>Dikarya</taxon>
        <taxon>Ascomycota</taxon>
        <taxon>Pezizomycotina</taxon>
        <taxon>Eurotiomycetes</taxon>
        <taxon>Eurotiomycetidae</taxon>
        <taxon>Eurotiales</taxon>
        <taxon>Aspergillaceae</taxon>
        <taxon>Penicillium</taxon>
    </lineage>
</organism>
<dbReference type="AlphaFoldDB" id="A0A9W9P014"/>
<accession>A0A9W9P014</accession>
<dbReference type="EMBL" id="JAPQKS010000004">
    <property type="protein sequence ID" value="KAJ5232736.1"/>
    <property type="molecule type" value="Genomic_DNA"/>
</dbReference>
<evidence type="ECO:0000313" key="1">
    <source>
        <dbReference type="EMBL" id="KAJ5232736.1"/>
    </source>
</evidence>
<reference evidence="1" key="2">
    <citation type="journal article" date="2023" name="IMA Fungus">
        <title>Comparative genomic study of the Penicillium genus elucidates a diverse pangenome and 15 lateral gene transfer events.</title>
        <authorList>
            <person name="Petersen C."/>
            <person name="Sorensen T."/>
            <person name="Nielsen M.R."/>
            <person name="Sondergaard T.E."/>
            <person name="Sorensen J.L."/>
            <person name="Fitzpatrick D.A."/>
            <person name="Frisvad J.C."/>
            <person name="Nielsen K.L."/>
        </authorList>
    </citation>
    <scope>NUCLEOTIDE SEQUENCE</scope>
    <source>
        <strain evidence="1">IBT 19713</strain>
    </source>
</reference>
<reference evidence="1" key="1">
    <citation type="submission" date="2022-11" db="EMBL/GenBank/DDBJ databases">
        <authorList>
            <person name="Petersen C."/>
        </authorList>
    </citation>
    <scope>NUCLEOTIDE SEQUENCE</scope>
    <source>
        <strain evidence="1">IBT 19713</strain>
    </source>
</reference>
<comment type="caution">
    <text evidence="1">The sequence shown here is derived from an EMBL/GenBank/DDBJ whole genome shotgun (WGS) entry which is preliminary data.</text>
</comment>
<dbReference type="RefSeq" id="XP_058330728.1">
    <property type="nucleotide sequence ID" value="XM_058474988.1"/>
</dbReference>
<evidence type="ECO:0000313" key="2">
    <source>
        <dbReference type="Proteomes" id="UP001150941"/>
    </source>
</evidence>
<dbReference type="Proteomes" id="UP001150941">
    <property type="component" value="Unassembled WGS sequence"/>
</dbReference>
<sequence>MTPDLCLPIDGEYPSFRGVHGRTATGHEVPGELHHRSSSYLAYVHLSGPGLGLTRLGQELKRQARVVTLKGRPNPWSVDRAGHGETIADRFESRLQFKVLFRYPSPPSLIPPYSRCRFMAAS</sequence>
<proteinExistence type="predicted"/>
<keyword evidence="2" id="KW-1185">Reference proteome</keyword>
<name>A0A9W9P014_9EURO</name>